<proteinExistence type="predicted"/>
<evidence type="ECO:0008006" key="5">
    <source>
        <dbReference type="Google" id="ProtNLM"/>
    </source>
</evidence>
<dbReference type="AlphaFoldDB" id="A0A099D3K8"/>
<evidence type="ECO:0000313" key="3">
    <source>
        <dbReference type="Proteomes" id="UP000029737"/>
    </source>
</evidence>
<organism evidence="1 4">
    <name type="scientific">Actinopolyspora erythraea</name>
    <dbReference type="NCBI Taxonomy" id="414996"/>
    <lineage>
        <taxon>Bacteria</taxon>
        <taxon>Bacillati</taxon>
        <taxon>Actinomycetota</taxon>
        <taxon>Actinomycetes</taxon>
        <taxon>Actinopolysporales</taxon>
        <taxon>Actinopolysporaceae</taxon>
        <taxon>Actinopolyspora</taxon>
    </lineage>
</organism>
<dbReference type="OrthoDB" id="4144896at2"/>
<dbReference type="Proteomes" id="UP000029737">
    <property type="component" value="Unassembled WGS sequence"/>
</dbReference>
<evidence type="ECO:0000313" key="1">
    <source>
        <dbReference type="EMBL" id="ASU79211.1"/>
    </source>
</evidence>
<reference evidence="2 3" key="1">
    <citation type="journal article" date="2014" name="PLoS ONE">
        <title>Identification and Characterization of a New Erythromycin Biosynthetic Gene Cluster in Actinopolyspora erythraea YIM90600, a Novel Erythronolide-Producing Halophilic Actinomycete Isolated from Salt Field.</title>
        <authorList>
            <person name="Chen D."/>
            <person name="Feng J."/>
            <person name="Huang L."/>
            <person name="Zhang Q."/>
            <person name="Wu J."/>
            <person name="Zhu X."/>
            <person name="Duan Y."/>
            <person name="Xu Z."/>
        </authorList>
    </citation>
    <scope>NUCLEOTIDE SEQUENCE [LARGE SCALE GENOMIC DNA]</scope>
    <source>
        <strain evidence="2 3">YIM90600</strain>
    </source>
</reference>
<dbReference type="RefSeq" id="WP_052428286.1">
    <property type="nucleotide sequence ID" value="NZ_CP022752.1"/>
</dbReference>
<keyword evidence="3" id="KW-1185">Reference proteome</keyword>
<name>A0A099D3K8_9ACTN</name>
<evidence type="ECO:0000313" key="2">
    <source>
        <dbReference type="EMBL" id="KGI80614.1"/>
    </source>
</evidence>
<dbReference type="eggNOG" id="COG2856">
    <property type="taxonomic scope" value="Bacteria"/>
</dbReference>
<dbReference type="EMBL" id="CP022752">
    <property type="protein sequence ID" value="ASU79211.1"/>
    <property type="molecule type" value="Genomic_DNA"/>
</dbReference>
<protein>
    <recommendedName>
        <fullName evidence="5">IrrE N-terminal-like domain-containing protein</fullName>
    </recommendedName>
</protein>
<reference evidence="1 4" key="2">
    <citation type="submission" date="2017-08" db="EMBL/GenBank/DDBJ databases">
        <title>The complete genome sequence of moderately halophilic actinomycete Actinopolyspora erythraea YIM 90600, the producer of novel erythromycin, novel actinopolysporins A-C and tubercidin.</title>
        <authorList>
            <person name="Yin M."/>
            <person name="Tang S."/>
        </authorList>
    </citation>
    <scope>NUCLEOTIDE SEQUENCE [LARGE SCALE GENOMIC DNA]</scope>
    <source>
        <strain evidence="1 4">YIM 90600</strain>
    </source>
</reference>
<gene>
    <name evidence="1" type="ORF">CDG81_13960</name>
    <name evidence="2" type="ORF">IL38_15830</name>
</gene>
<sequence length="176" mass="20474">MTGDARSWRNDLHLRRGVRTLLQELHLDTPLDIQLLCDRLAQRRQRPLKLVPYPLPTPGVFGLWVGTGDTDYILYQRETTPAHQEHIILHEIGHIISEHGSDNNDEDVWNHLFPDIPPEMIRRALRRDGYGPAAEREAEMVATVIKEWATLLDHLRFPQGKRDQLSRAFDDHQGWL</sequence>
<dbReference type="EMBL" id="JPMV01000028">
    <property type="protein sequence ID" value="KGI80614.1"/>
    <property type="molecule type" value="Genomic_DNA"/>
</dbReference>
<dbReference type="KEGG" id="aey:CDG81_13960"/>
<dbReference type="Proteomes" id="UP000215043">
    <property type="component" value="Chromosome"/>
</dbReference>
<evidence type="ECO:0000313" key="4">
    <source>
        <dbReference type="Proteomes" id="UP000215043"/>
    </source>
</evidence>
<dbReference type="HOGENOM" id="CLU_104213_2_1_11"/>
<accession>A0A099D3K8</accession>